<comment type="caution">
    <text evidence="2">The sequence shown here is derived from an EMBL/GenBank/DDBJ whole genome shotgun (WGS) entry which is preliminary data.</text>
</comment>
<dbReference type="Pfam" id="PF23366">
    <property type="entry name" value="Beta-prop_HVO_0234"/>
    <property type="match status" value="1"/>
</dbReference>
<evidence type="ECO:0000313" key="2">
    <source>
        <dbReference type="EMBL" id="EMA54927.1"/>
    </source>
</evidence>
<feature type="domain" description="HVO-0234-like beta-propeller" evidence="1">
    <location>
        <begin position="3"/>
        <end position="270"/>
    </location>
</feature>
<evidence type="ECO:0000259" key="1">
    <source>
        <dbReference type="Pfam" id="PF23366"/>
    </source>
</evidence>
<dbReference type="EMBL" id="AOME01000016">
    <property type="protein sequence ID" value="EMA54927.1"/>
    <property type="molecule type" value="Genomic_DNA"/>
</dbReference>
<reference evidence="2 3" key="1">
    <citation type="journal article" date="2014" name="PLoS Genet.">
        <title>Phylogenetically driven sequencing of extremely halophilic archaea reveals strategies for static and dynamic osmo-response.</title>
        <authorList>
            <person name="Becker E.A."/>
            <person name="Seitzer P.M."/>
            <person name="Tritt A."/>
            <person name="Larsen D."/>
            <person name="Krusor M."/>
            <person name="Yao A.I."/>
            <person name="Wu D."/>
            <person name="Madern D."/>
            <person name="Eisen J.A."/>
            <person name="Darling A.E."/>
            <person name="Facciotti M.T."/>
        </authorList>
    </citation>
    <scope>NUCLEOTIDE SEQUENCE [LARGE SCALE GENOMIC DNA]</scope>
    <source>
        <strain evidence="2 3">DSM 8989</strain>
    </source>
</reference>
<name>M0NAC3_9EURY</name>
<evidence type="ECO:0000313" key="3">
    <source>
        <dbReference type="Proteomes" id="UP000011625"/>
    </source>
</evidence>
<sequence length="278" mass="28691">MSSIDEKRVYGPDSDETALFVASETGLARVAVVGARIGEIELLDRDATNDLAVHDDRLAAATDEDVFLGTGEDAESTGFGRAAAVGSDGTLLAAAPDGTVARRIDGEWEIAGAVEEPHAIDGSLIAAADGVYRCTGTDCQHVGLDDANDVAAAGTPHAATTDGLYRLGNGWLPALDGTFSMVSTDRGTAELGAIGRAHAATAETLYRHTEGEWSAVDGVDRAVVDVAYGRAKSASGGGVYAVTADGTLLSETDDGWRDHPLGLRGVRAVVARPDRKQV</sequence>
<dbReference type="PATRIC" id="fig|1227456.3.peg.874"/>
<accession>M0NAC3</accession>
<dbReference type="OrthoDB" id="213812at2157"/>
<dbReference type="InterPro" id="IPR056505">
    <property type="entry name" value="Beta-prop_HVO_0234"/>
</dbReference>
<dbReference type="Proteomes" id="UP000011625">
    <property type="component" value="Unassembled WGS sequence"/>
</dbReference>
<organism evidence="2 3">
    <name type="scientific">Halococcus salifodinae DSM 8989</name>
    <dbReference type="NCBI Taxonomy" id="1227456"/>
    <lineage>
        <taxon>Archaea</taxon>
        <taxon>Methanobacteriati</taxon>
        <taxon>Methanobacteriota</taxon>
        <taxon>Stenosarchaea group</taxon>
        <taxon>Halobacteria</taxon>
        <taxon>Halobacteriales</taxon>
        <taxon>Halococcaceae</taxon>
        <taxon>Halococcus</taxon>
    </lineage>
</organism>
<dbReference type="AlphaFoldDB" id="M0NAC3"/>
<gene>
    <name evidence="2" type="ORF">C450_04211</name>
</gene>
<proteinExistence type="predicted"/>
<dbReference type="STRING" id="1227456.C450_04211"/>
<keyword evidence="3" id="KW-1185">Reference proteome</keyword>
<protein>
    <recommendedName>
        <fullName evidence="1">HVO-0234-like beta-propeller domain-containing protein</fullName>
    </recommendedName>
</protein>
<dbReference type="RefSeq" id="WP_005040371.1">
    <property type="nucleotide sequence ID" value="NZ_AOME01000016.1"/>
</dbReference>